<evidence type="ECO:0000313" key="3">
    <source>
        <dbReference type="Proteomes" id="UP000231263"/>
    </source>
</evidence>
<feature type="signal peptide" evidence="1">
    <location>
        <begin position="1"/>
        <end position="22"/>
    </location>
</feature>
<name>A0A2M7XDV7_9BACT</name>
<dbReference type="InterPro" id="IPR024079">
    <property type="entry name" value="MetalloPept_cat_dom_sf"/>
</dbReference>
<keyword evidence="1" id="KW-0732">Signal</keyword>
<dbReference type="EMBL" id="PFWT01000018">
    <property type="protein sequence ID" value="PJA46061.1"/>
    <property type="molecule type" value="Genomic_DNA"/>
</dbReference>
<protein>
    <submittedName>
        <fullName evidence="2">Uncharacterized protein</fullName>
    </submittedName>
</protein>
<accession>A0A2M7XDV7</accession>
<evidence type="ECO:0000313" key="2">
    <source>
        <dbReference type="EMBL" id="PJA46061.1"/>
    </source>
</evidence>
<gene>
    <name evidence="2" type="ORF">CO173_03730</name>
</gene>
<reference evidence="3" key="1">
    <citation type="submission" date="2017-09" db="EMBL/GenBank/DDBJ databases">
        <title>Depth-based differentiation of microbial function through sediment-hosted aquifers and enrichment of novel symbionts in the deep terrestrial subsurface.</title>
        <authorList>
            <person name="Probst A.J."/>
            <person name="Ladd B."/>
            <person name="Jarett J.K."/>
            <person name="Geller-Mcgrath D.E."/>
            <person name="Sieber C.M.K."/>
            <person name="Emerson J.B."/>
            <person name="Anantharaman K."/>
            <person name="Thomas B.C."/>
            <person name="Malmstrom R."/>
            <person name="Stieglmeier M."/>
            <person name="Klingl A."/>
            <person name="Woyke T."/>
            <person name="Ryan C.M."/>
            <person name="Banfield J.F."/>
        </authorList>
    </citation>
    <scope>NUCLEOTIDE SEQUENCE [LARGE SCALE GENOMIC DNA]</scope>
</reference>
<comment type="caution">
    <text evidence="2">The sequence shown here is derived from an EMBL/GenBank/DDBJ whole genome shotgun (WGS) entry which is preliminary data.</text>
</comment>
<dbReference type="GO" id="GO:0008237">
    <property type="term" value="F:metallopeptidase activity"/>
    <property type="evidence" value="ECO:0007669"/>
    <property type="project" value="InterPro"/>
</dbReference>
<dbReference type="Gene3D" id="3.40.390.10">
    <property type="entry name" value="Collagenase (Catalytic Domain)"/>
    <property type="match status" value="1"/>
</dbReference>
<evidence type="ECO:0000256" key="1">
    <source>
        <dbReference type="SAM" id="SignalP"/>
    </source>
</evidence>
<dbReference type="AlphaFoldDB" id="A0A2M7XDV7"/>
<sequence>MHKIFVTAVSGGLLALATTASAFDCQYRNGSGECIGWRQPEVQFLLNPGALAGMDGAQVVEAVKNGFGTWEGVEGATPPHFLYGGTTTDNAILNDGTNIVIFVPCASWAYDPAWSSKTTLYPNTWNTGYSGLDVEVNGCRPFALNPTGAGGADQNAFDLESTVLQAAGMAYGLDVEPFITSAVMNGSLGPGEVARDLTPDDVEGIRALYGVSRGCSTGGDTKAPLSLGVLLVLLFGGNRRQKE</sequence>
<feature type="chain" id="PRO_5014960973" evidence="1">
    <location>
        <begin position="23"/>
        <end position="243"/>
    </location>
</feature>
<proteinExistence type="predicted"/>
<organism evidence="2 3">
    <name type="scientific">Candidatus Uhrbacteria bacterium CG_4_9_14_3_um_filter_41_35</name>
    <dbReference type="NCBI Taxonomy" id="1975034"/>
    <lineage>
        <taxon>Bacteria</taxon>
        <taxon>Candidatus Uhriibacteriota</taxon>
    </lineage>
</organism>
<dbReference type="Proteomes" id="UP000231263">
    <property type="component" value="Unassembled WGS sequence"/>
</dbReference>